<dbReference type="GO" id="GO:0009813">
    <property type="term" value="P:flavonoid biosynthetic process"/>
    <property type="evidence" value="ECO:0007669"/>
    <property type="project" value="UniProtKB-ARBA"/>
</dbReference>
<protein>
    <submittedName>
        <fullName evidence="5">Flavone 3'-O-methyltransferase 1</fullName>
    </submittedName>
</protein>
<proteinExistence type="predicted"/>
<name>A0ABD1URE2_9LAMI</name>
<dbReference type="SUPFAM" id="SSF46785">
    <property type="entry name" value="Winged helix' DNA-binding domain"/>
    <property type="match status" value="1"/>
</dbReference>
<keyword evidence="1" id="KW-0489">Methyltransferase</keyword>
<evidence type="ECO:0000256" key="2">
    <source>
        <dbReference type="ARBA" id="ARBA00022679"/>
    </source>
</evidence>
<organism evidence="5 6">
    <name type="scientific">Abeliophyllum distichum</name>
    <dbReference type="NCBI Taxonomy" id="126358"/>
    <lineage>
        <taxon>Eukaryota</taxon>
        <taxon>Viridiplantae</taxon>
        <taxon>Streptophyta</taxon>
        <taxon>Embryophyta</taxon>
        <taxon>Tracheophyta</taxon>
        <taxon>Spermatophyta</taxon>
        <taxon>Magnoliopsida</taxon>
        <taxon>eudicotyledons</taxon>
        <taxon>Gunneridae</taxon>
        <taxon>Pentapetalae</taxon>
        <taxon>asterids</taxon>
        <taxon>lamiids</taxon>
        <taxon>Lamiales</taxon>
        <taxon>Oleaceae</taxon>
        <taxon>Forsythieae</taxon>
        <taxon>Abeliophyllum</taxon>
    </lineage>
</organism>
<dbReference type="EMBL" id="JBFOLK010000003">
    <property type="protein sequence ID" value="KAL2527569.1"/>
    <property type="molecule type" value="Genomic_DNA"/>
</dbReference>
<evidence type="ECO:0000259" key="4">
    <source>
        <dbReference type="Pfam" id="PF08100"/>
    </source>
</evidence>
<dbReference type="AlphaFoldDB" id="A0ABD1URE2"/>
<feature type="domain" description="O-methyltransferase dimerisation" evidence="4">
    <location>
        <begin position="51"/>
        <end position="115"/>
    </location>
</feature>
<dbReference type="FunFam" id="1.10.10.10:FF:000357">
    <property type="entry name" value="Caffeic acid 3-O-methyltransferase"/>
    <property type="match status" value="1"/>
</dbReference>
<dbReference type="Pfam" id="PF08100">
    <property type="entry name" value="Dimerisation"/>
    <property type="match status" value="1"/>
</dbReference>
<sequence>MSFEWVANIAADNSGTLFVIVVSLECGGAMECYGSVVEETGCGFCKCPGAFVSALELDKQLPTKNPDAASMVDRILRLLACYSVVNCSLKNQPDGGGAAVERVYSLAPVCKFLTKNLDGVSIAPVSLMNQEKLFIEAW</sequence>
<gene>
    <name evidence="5" type="ORF">Adt_12623</name>
</gene>
<evidence type="ECO:0000313" key="6">
    <source>
        <dbReference type="Proteomes" id="UP001604336"/>
    </source>
</evidence>
<dbReference type="Gene3D" id="1.10.10.10">
    <property type="entry name" value="Winged helix-like DNA-binding domain superfamily/Winged helix DNA-binding domain"/>
    <property type="match status" value="1"/>
</dbReference>
<dbReference type="Proteomes" id="UP001604336">
    <property type="component" value="Unassembled WGS sequence"/>
</dbReference>
<keyword evidence="6" id="KW-1185">Reference proteome</keyword>
<evidence type="ECO:0000256" key="1">
    <source>
        <dbReference type="ARBA" id="ARBA00022603"/>
    </source>
</evidence>
<evidence type="ECO:0000256" key="3">
    <source>
        <dbReference type="ARBA" id="ARBA00022691"/>
    </source>
</evidence>
<dbReference type="GO" id="GO:0032259">
    <property type="term" value="P:methylation"/>
    <property type="evidence" value="ECO:0007669"/>
    <property type="project" value="UniProtKB-KW"/>
</dbReference>
<dbReference type="InterPro" id="IPR036388">
    <property type="entry name" value="WH-like_DNA-bd_sf"/>
</dbReference>
<dbReference type="InterPro" id="IPR012967">
    <property type="entry name" value="COMT_dimerisation"/>
</dbReference>
<dbReference type="InterPro" id="IPR036390">
    <property type="entry name" value="WH_DNA-bd_sf"/>
</dbReference>
<reference evidence="6" key="1">
    <citation type="submission" date="2024-07" db="EMBL/GenBank/DDBJ databases">
        <title>Two chromosome-level genome assemblies of Korean endemic species Abeliophyllum distichum and Forsythia ovata (Oleaceae).</title>
        <authorList>
            <person name="Jang H."/>
        </authorList>
    </citation>
    <scope>NUCLEOTIDE SEQUENCE [LARGE SCALE GENOMIC DNA]</scope>
</reference>
<accession>A0ABD1URE2</accession>
<dbReference type="GO" id="GO:0008757">
    <property type="term" value="F:S-adenosylmethionine-dependent methyltransferase activity"/>
    <property type="evidence" value="ECO:0007669"/>
    <property type="project" value="UniProtKB-ARBA"/>
</dbReference>
<evidence type="ECO:0000313" key="5">
    <source>
        <dbReference type="EMBL" id="KAL2527569.1"/>
    </source>
</evidence>
<keyword evidence="2" id="KW-0808">Transferase</keyword>
<keyword evidence="3" id="KW-0949">S-adenosyl-L-methionine</keyword>
<comment type="caution">
    <text evidence="5">The sequence shown here is derived from an EMBL/GenBank/DDBJ whole genome shotgun (WGS) entry which is preliminary data.</text>
</comment>